<accession>A0ABR7NI60</accession>
<keyword evidence="4" id="KW-1003">Cell membrane</keyword>
<dbReference type="RefSeq" id="WP_262398996.1">
    <property type="nucleotide sequence ID" value="NZ_JACRTB010000003.1"/>
</dbReference>
<feature type="transmembrane region" description="Helical" evidence="9">
    <location>
        <begin position="125"/>
        <end position="153"/>
    </location>
</feature>
<feature type="transmembrane region" description="Helical" evidence="9">
    <location>
        <begin position="159"/>
        <end position="183"/>
    </location>
</feature>
<keyword evidence="5 9" id="KW-0812">Transmembrane</keyword>
<feature type="transmembrane region" description="Helical" evidence="9">
    <location>
        <begin position="83"/>
        <end position="104"/>
    </location>
</feature>
<feature type="domain" description="Na+/H+ antiporter NhaC-like C-terminal" evidence="10">
    <location>
        <begin position="22"/>
        <end position="224"/>
    </location>
</feature>
<keyword evidence="3" id="KW-0050">Antiport</keyword>
<evidence type="ECO:0000256" key="1">
    <source>
        <dbReference type="ARBA" id="ARBA00004651"/>
    </source>
</evidence>
<organism evidence="11 12">
    <name type="scientific">Yanshouia hominis</name>
    <dbReference type="NCBI Taxonomy" id="2763673"/>
    <lineage>
        <taxon>Bacteria</taxon>
        <taxon>Bacillati</taxon>
        <taxon>Bacillota</taxon>
        <taxon>Clostridia</taxon>
        <taxon>Eubacteriales</taxon>
        <taxon>Oscillospiraceae</taxon>
        <taxon>Yanshouia</taxon>
    </lineage>
</organism>
<dbReference type="EMBL" id="JACRTB010000003">
    <property type="protein sequence ID" value="MBC8575353.1"/>
    <property type="molecule type" value="Genomic_DNA"/>
</dbReference>
<proteinExistence type="inferred from homology"/>
<feature type="transmembrane region" description="Helical" evidence="9">
    <location>
        <begin position="242"/>
        <end position="262"/>
    </location>
</feature>
<evidence type="ECO:0000313" key="12">
    <source>
        <dbReference type="Proteomes" id="UP000658131"/>
    </source>
</evidence>
<evidence type="ECO:0000256" key="8">
    <source>
        <dbReference type="ARBA" id="ARBA00038435"/>
    </source>
</evidence>
<keyword evidence="6 9" id="KW-1133">Transmembrane helix</keyword>
<dbReference type="InterPro" id="IPR018461">
    <property type="entry name" value="Na/H_Antiport_NhaC-like_C"/>
</dbReference>
<feature type="transmembrane region" description="Helical" evidence="9">
    <location>
        <begin position="204"/>
        <end position="227"/>
    </location>
</feature>
<name>A0ABR7NI60_9FIRM</name>
<keyword evidence="12" id="KW-1185">Reference proteome</keyword>
<evidence type="ECO:0000256" key="2">
    <source>
        <dbReference type="ARBA" id="ARBA00022448"/>
    </source>
</evidence>
<feature type="transmembrane region" description="Helical" evidence="9">
    <location>
        <begin position="298"/>
        <end position="323"/>
    </location>
</feature>
<feature type="transmembrane region" description="Helical" evidence="9">
    <location>
        <begin position="15"/>
        <end position="35"/>
    </location>
</feature>
<comment type="similarity">
    <text evidence="8">Belongs to the NhaC Na(+)/H(+) (TC 2.A.35) antiporter family.</text>
</comment>
<sequence>MNQKGADVSPNQENGLALLPFLVFIVIYLGAGLIMQSRGVEMAFYQFPSVVAISIAVLVAFLINKGSINEKFSIFAKGAGDEGIMTMLMIFLLAGAFSSAAGAMGGVDATVNLGLSLIPARFVTAGVFIISSFLAVATGTSMGTIGAIVPIAMGVSEKAGLNLTMVIAACVGGAMFGDNLSMISDTTISATRTQGCELRDKFRLNLLIAAPAALLNIVLLLCFGAPVEAVPLETLSFSMIKVLPYLLVLILALVGMNVFLVLTIGIFSAGIVGIASGDLTVFTFAQSVWSGFISMNEVFFLSLFCGGLASMTTRYGGIAWLITRIRRLIRGEKSAQLGVSALVSLADIAVANNTVAILISGPIARDICREYKVDPRKSASLLDIFSCIFQGIIPYGAQILLVGSLTVGGVSPVAIMPFLWYQQLLGLFALVSVFFPYSDGVCRRDPWNWEYDVAESGVAERRAILEGENK</sequence>
<feature type="transmembrane region" description="Helical" evidence="9">
    <location>
        <begin position="418"/>
        <end position="437"/>
    </location>
</feature>
<feature type="transmembrane region" description="Helical" evidence="9">
    <location>
        <begin position="42"/>
        <end position="63"/>
    </location>
</feature>
<feature type="transmembrane region" description="Helical" evidence="9">
    <location>
        <begin position="381"/>
        <end position="406"/>
    </location>
</feature>
<dbReference type="PANTHER" id="PTHR33451:SF4">
    <property type="entry name" value="NA+_H+ ANTIPORTER"/>
    <property type="match status" value="1"/>
</dbReference>
<keyword evidence="2" id="KW-0813">Transport</keyword>
<evidence type="ECO:0000313" key="11">
    <source>
        <dbReference type="EMBL" id="MBC8575353.1"/>
    </source>
</evidence>
<keyword evidence="7 9" id="KW-0472">Membrane</keyword>
<protein>
    <submittedName>
        <fullName evidence="11">Na+/H+ antiporter NhaC family protein</fullName>
    </submittedName>
</protein>
<feature type="transmembrane region" description="Helical" evidence="9">
    <location>
        <begin position="269"/>
        <end position="292"/>
    </location>
</feature>
<evidence type="ECO:0000256" key="5">
    <source>
        <dbReference type="ARBA" id="ARBA00022692"/>
    </source>
</evidence>
<evidence type="ECO:0000256" key="9">
    <source>
        <dbReference type="SAM" id="Phobius"/>
    </source>
</evidence>
<evidence type="ECO:0000256" key="4">
    <source>
        <dbReference type="ARBA" id="ARBA00022475"/>
    </source>
</evidence>
<evidence type="ECO:0000256" key="7">
    <source>
        <dbReference type="ARBA" id="ARBA00023136"/>
    </source>
</evidence>
<reference evidence="11 12" key="1">
    <citation type="submission" date="2020-08" db="EMBL/GenBank/DDBJ databases">
        <title>Genome public.</title>
        <authorList>
            <person name="Liu C."/>
            <person name="Sun Q."/>
        </authorList>
    </citation>
    <scope>NUCLEOTIDE SEQUENCE [LARGE SCALE GENOMIC DNA]</scope>
    <source>
        <strain evidence="11 12">BX1</strain>
    </source>
</reference>
<evidence type="ECO:0000256" key="3">
    <source>
        <dbReference type="ARBA" id="ARBA00022449"/>
    </source>
</evidence>
<gene>
    <name evidence="11" type="ORF">H8717_02855</name>
</gene>
<comment type="caution">
    <text evidence="11">The sequence shown here is derived from an EMBL/GenBank/DDBJ whole genome shotgun (WGS) entry which is preliminary data.</text>
</comment>
<dbReference type="InterPro" id="IPR052180">
    <property type="entry name" value="NhaC_Na-H+_Antiporter"/>
</dbReference>
<comment type="subcellular location">
    <subcellularLocation>
        <location evidence="1">Cell membrane</location>
        <topology evidence="1">Multi-pass membrane protein</topology>
    </subcellularLocation>
</comment>
<dbReference type="Pfam" id="PF03553">
    <property type="entry name" value="Na_H_antiporter"/>
    <property type="match status" value="1"/>
</dbReference>
<evidence type="ECO:0000259" key="10">
    <source>
        <dbReference type="Pfam" id="PF03553"/>
    </source>
</evidence>
<dbReference type="PANTHER" id="PTHR33451">
    <property type="entry name" value="MALATE-2H(+)/NA(+)-LACTATE ANTIPORTER"/>
    <property type="match status" value="1"/>
</dbReference>
<dbReference type="Proteomes" id="UP000658131">
    <property type="component" value="Unassembled WGS sequence"/>
</dbReference>
<evidence type="ECO:0000256" key="6">
    <source>
        <dbReference type="ARBA" id="ARBA00022989"/>
    </source>
</evidence>